<feature type="disulfide bond" evidence="2">
    <location>
        <begin position="150"/>
        <end position="159"/>
    </location>
</feature>
<evidence type="ECO:0000259" key="5">
    <source>
        <dbReference type="PROSITE" id="PS50026"/>
    </source>
</evidence>
<dbReference type="AlphaFoldDB" id="A0A7J7JAB2"/>
<proteinExistence type="predicted"/>
<dbReference type="PROSITE" id="PS00022">
    <property type="entry name" value="EGF_1"/>
    <property type="match status" value="1"/>
</dbReference>
<comment type="caution">
    <text evidence="2">Lacks conserved residue(s) required for the propagation of feature annotation.</text>
</comment>
<feature type="domain" description="Laminin G" evidence="4">
    <location>
        <begin position="162"/>
        <end position="333"/>
    </location>
</feature>
<dbReference type="InterPro" id="IPR013320">
    <property type="entry name" value="ConA-like_dom_sf"/>
</dbReference>
<gene>
    <name evidence="6" type="ORF">EB796_019398</name>
</gene>
<dbReference type="SUPFAM" id="SSF49899">
    <property type="entry name" value="Concanavalin A-like lectins/glucanases"/>
    <property type="match status" value="2"/>
</dbReference>
<organism evidence="6 7">
    <name type="scientific">Bugula neritina</name>
    <name type="common">Brown bryozoan</name>
    <name type="synonym">Sertularia neritina</name>
    <dbReference type="NCBI Taxonomy" id="10212"/>
    <lineage>
        <taxon>Eukaryota</taxon>
        <taxon>Metazoa</taxon>
        <taxon>Spiralia</taxon>
        <taxon>Lophotrochozoa</taxon>
        <taxon>Bryozoa</taxon>
        <taxon>Gymnolaemata</taxon>
        <taxon>Cheilostomatida</taxon>
        <taxon>Flustrina</taxon>
        <taxon>Buguloidea</taxon>
        <taxon>Bugulidae</taxon>
        <taxon>Bugula</taxon>
    </lineage>
</organism>
<evidence type="ECO:0000256" key="3">
    <source>
        <dbReference type="PROSITE-ProRule" id="PRU00122"/>
    </source>
</evidence>
<keyword evidence="2" id="KW-0245">EGF-like domain</keyword>
<sequence>MFIQSIMLKCQIIFIECPLLLDAFISRKILYKNCTHLSPFNIIPLSSNSSYTPVSSHAGTEEFLRRFTHLSLGSPDHWTPFLRSNAQSGDNFEGCVGNLTINTVVVDLDEATDIRGVELGCKPVTPCSPNFCHNNGTCSESWLGAPVCQCLDGYSGDRCQVQDSVEFSANEMLHLPSANSISVVSFQVALRNISQNAVLMYTISGNKVAITLHSGEITAHLLGVGYSLTCSLGLTNQLNTVQLSFSDYTMSLRLQSPYTQQAQECSRSSTSQLDVKGSLYFGRLHSNPVMDVWRNVIGYSNGLTGCISDLVINSITTSFSNALPTSLPWILPCRLLAAADSKHAR</sequence>
<dbReference type="PROSITE" id="PS50025">
    <property type="entry name" value="LAM_G_DOMAIN"/>
    <property type="match status" value="1"/>
</dbReference>
<protein>
    <submittedName>
        <fullName evidence="6">Crb</fullName>
    </submittedName>
</protein>
<evidence type="ECO:0000259" key="4">
    <source>
        <dbReference type="PROSITE" id="PS50025"/>
    </source>
</evidence>
<dbReference type="Pfam" id="PF02210">
    <property type="entry name" value="Laminin_G_2"/>
    <property type="match status" value="1"/>
</dbReference>
<keyword evidence="7" id="KW-1185">Reference proteome</keyword>
<accession>A0A7J7JAB2</accession>
<dbReference type="InterPro" id="IPR000742">
    <property type="entry name" value="EGF"/>
</dbReference>
<evidence type="ECO:0000256" key="1">
    <source>
        <dbReference type="ARBA" id="ARBA00023157"/>
    </source>
</evidence>
<keyword evidence="1 2" id="KW-1015">Disulfide bond</keyword>
<evidence type="ECO:0000313" key="6">
    <source>
        <dbReference type="EMBL" id="KAF6022298.1"/>
    </source>
</evidence>
<evidence type="ECO:0000313" key="7">
    <source>
        <dbReference type="Proteomes" id="UP000593567"/>
    </source>
</evidence>
<dbReference type="CDD" id="cd00110">
    <property type="entry name" value="LamG"/>
    <property type="match status" value="1"/>
</dbReference>
<feature type="disulfide bond" evidence="3">
    <location>
        <begin position="306"/>
        <end position="333"/>
    </location>
</feature>
<dbReference type="InterPro" id="IPR050372">
    <property type="entry name" value="Neurexin-related_CASP"/>
</dbReference>
<dbReference type="Gene3D" id="2.10.25.10">
    <property type="entry name" value="Laminin"/>
    <property type="match status" value="1"/>
</dbReference>
<dbReference type="InterPro" id="IPR001791">
    <property type="entry name" value="Laminin_G"/>
</dbReference>
<dbReference type="CDD" id="cd00054">
    <property type="entry name" value="EGF_CA"/>
    <property type="match status" value="1"/>
</dbReference>
<name>A0A7J7JAB2_BUGNE</name>
<feature type="domain" description="EGF-like" evidence="5">
    <location>
        <begin position="123"/>
        <end position="160"/>
    </location>
</feature>
<dbReference type="OrthoDB" id="9411915at2759"/>
<dbReference type="Proteomes" id="UP000593567">
    <property type="component" value="Unassembled WGS sequence"/>
</dbReference>
<dbReference type="EMBL" id="VXIV02002870">
    <property type="protein sequence ID" value="KAF6022298.1"/>
    <property type="molecule type" value="Genomic_DNA"/>
</dbReference>
<dbReference type="Gene3D" id="2.60.120.200">
    <property type="match status" value="1"/>
</dbReference>
<dbReference type="PANTHER" id="PTHR15036:SF85">
    <property type="entry name" value="SP2353, ISOFORM A"/>
    <property type="match status" value="1"/>
</dbReference>
<dbReference type="PROSITE" id="PS50026">
    <property type="entry name" value="EGF_3"/>
    <property type="match status" value="1"/>
</dbReference>
<evidence type="ECO:0000256" key="2">
    <source>
        <dbReference type="PROSITE-ProRule" id="PRU00076"/>
    </source>
</evidence>
<reference evidence="6" key="1">
    <citation type="submission" date="2020-06" db="EMBL/GenBank/DDBJ databases">
        <title>Draft genome of Bugula neritina, a colonial animal packing powerful symbionts and potential medicines.</title>
        <authorList>
            <person name="Rayko M."/>
        </authorList>
    </citation>
    <scope>NUCLEOTIDE SEQUENCE [LARGE SCALE GENOMIC DNA]</scope>
    <source>
        <strain evidence="6">Kwan_BN1</strain>
    </source>
</reference>
<dbReference type="SMART" id="SM00181">
    <property type="entry name" value="EGF"/>
    <property type="match status" value="1"/>
</dbReference>
<comment type="caution">
    <text evidence="6">The sequence shown here is derived from an EMBL/GenBank/DDBJ whole genome shotgun (WGS) entry which is preliminary data.</text>
</comment>
<dbReference type="PROSITE" id="PS01186">
    <property type="entry name" value="EGF_2"/>
    <property type="match status" value="1"/>
</dbReference>
<dbReference type="PANTHER" id="PTHR15036">
    <property type="entry name" value="PIKACHURIN-LIKE PROTEIN"/>
    <property type="match status" value="1"/>
</dbReference>
<dbReference type="Pfam" id="PF00008">
    <property type="entry name" value="EGF"/>
    <property type="match status" value="1"/>
</dbReference>
<dbReference type="GO" id="GO:0016020">
    <property type="term" value="C:membrane"/>
    <property type="evidence" value="ECO:0007669"/>
    <property type="project" value="UniProtKB-SubCell"/>
</dbReference>